<dbReference type="RefSeq" id="WP_266087389.1">
    <property type="nucleotide sequence ID" value="NZ_RKLV01000007.1"/>
</dbReference>
<dbReference type="Proteomes" id="UP001149411">
    <property type="component" value="Unassembled WGS sequence"/>
</dbReference>
<evidence type="ECO:0000313" key="2">
    <source>
        <dbReference type="Proteomes" id="UP001149411"/>
    </source>
</evidence>
<protein>
    <submittedName>
        <fullName evidence="1">Uncharacterized protein</fullName>
    </submittedName>
</protein>
<dbReference type="AlphaFoldDB" id="A0A9Q4C3M5"/>
<dbReference type="EMBL" id="RKLV01000007">
    <property type="protein sequence ID" value="MCX2819267.1"/>
    <property type="molecule type" value="Genomic_DNA"/>
</dbReference>
<accession>A0A9Q4C3M5</accession>
<proteinExistence type="predicted"/>
<gene>
    <name evidence="1" type="ORF">EGH25_07865</name>
</gene>
<reference evidence="1" key="1">
    <citation type="submission" date="2022-09" db="EMBL/GenBank/DDBJ databases">
        <title>Haloadaptaus new haloarchaeum isolated from saline soil.</title>
        <authorList>
            <person name="Duran-Viseras A."/>
            <person name="Sanchez-Porro C."/>
            <person name="Ventosa A."/>
        </authorList>
    </citation>
    <scope>NUCLEOTIDE SEQUENCE</scope>
    <source>
        <strain evidence="1">F3-133</strain>
    </source>
</reference>
<name>A0A9Q4C3M5_9EURY</name>
<comment type="caution">
    <text evidence="1">The sequence shown here is derived from an EMBL/GenBank/DDBJ whole genome shotgun (WGS) entry which is preliminary data.</text>
</comment>
<evidence type="ECO:0000313" key="1">
    <source>
        <dbReference type="EMBL" id="MCX2819267.1"/>
    </source>
</evidence>
<keyword evidence="2" id="KW-1185">Reference proteome</keyword>
<sequence>MVNRTAGAVVLSVLIFPFLFSVTGEGVLSIAVALSVSVTALLMTEGRGNDVWEAVPKEEYIGRYAELGGITRKEQDEAVEEVRDGAERQGDR</sequence>
<organism evidence="1 2">
    <name type="scientific">Halorutilus salinus</name>
    <dbReference type="NCBI Taxonomy" id="2487751"/>
    <lineage>
        <taxon>Archaea</taxon>
        <taxon>Methanobacteriati</taxon>
        <taxon>Methanobacteriota</taxon>
        <taxon>Stenosarchaea group</taxon>
        <taxon>Halobacteria</taxon>
        <taxon>Halorutilales</taxon>
        <taxon>Halorutilaceae</taxon>
        <taxon>Halorutilus</taxon>
    </lineage>
</organism>